<organism evidence="1">
    <name type="scientific">Siphoviridae sp. ctNYt19</name>
    <dbReference type="NCBI Taxonomy" id="2825472"/>
    <lineage>
        <taxon>Viruses</taxon>
        <taxon>Duplodnaviria</taxon>
        <taxon>Heunggongvirae</taxon>
        <taxon>Uroviricota</taxon>
        <taxon>Caudoviricetes</taxon>
    </lineage>
</organism>
<protein>
    <submittedName>
        <fullName evidence="1">Head tail joining protein</fullName>
    </submittedName>
</protein>
<name>A0A8S5QKT9_9CAUD</name>
<dbReference type="InterPro" id="IPR008767">
    <property type="entry name" value="Phage_SPP1_head-tail_adaptor"/>
</dbReference>
<evidence type="ECO:0000313" key="1">
    <source>
        <dbReference type="EMBL" id="DAE19180.1"/>
    </source>
</evidence>
<dbReference type="EMBL" id="BK015669">
    <property type="protein sequence ID" value="DAE19180.1"/>
    <property type="molecule type" value="Genomic_DNA"/>
</dbReference>
<sequence length="117" mass="13413">MKFKSDINTCNSGIVSIGTDKKTKTKYGGQINVKSIGDLANVHRFFFEELSKRERDYLMISALGHSLSMKIKIPFNTLVKSKQYAVIGKDLFTISYIDHDKYCENLFLYLESVTKDE</sequence>
<accession>A0A8S5QKT9</accession>
<proteinExistence type="predicted"/>
<reference evidence="1" key="1">
    <citation type="journal article" date="2021" name="Proc. Natl. Acad. Sci. U.S.A.">
        <title>A Catalog of Tens of Thousands of Viruses from Human Metagenomes Reveals Hidden Associations with Chronic Diseases.</title>
        <authorList>
            <person name="Tisza M.J."/>
            <person name="Buck C.B."/>
        </authorList>
    </citation>
    <scope>NUCLEOTIDE SEQUENCE</scope>
    <source>
        <strain evidence="1">CtNYt19</strain>
    </source>
</reference>
<dbReference type="NCBIfam" id="TIGR01563">
    <property type="entry name" value="gp16_SPP1"/>
    <property type="match status" value="1"/>
</dbReference>